<feature type="domain" description="MGS-like" evidence="3">
    <location>
        <begin position="6"/>
        <end position="154"/>
    </location>
</feature>
<dbReference type="EC" id="4.2.3.3" evidence="1"/>
<dbReference type="Proteomes" id="UP000257323">
    <property type="component" value="Unassembled WGS sequence"/>
</dbReference>
<evidence type="ECO:0000256" key="2">
    <source>
        <dbReference type="PIRSR" id="PIRSR006614-1"/>
    </source>
</evidence>
<dbReference type="PROSITE" id="PS01335">
    <property type="entry name" value="METHYLGLYOXAL_SYNTH"/>
    <property type="match status" value="1"/>
</dbReference>
<dbReference type="InterPro" id="IPR011607">
    <property type="entry name" value="MGS-like_dom"/>
</dbReference>
<evidence type="ECO:0000313" key="4">
    <source>
        <dbReference type="EMBL" id="RFT16334.1"/>
    </source>
</evidence>
<evidence type="ECO:0000313" key="5">
    <source>
        <dbReference type="Proteomes" id="UP000257323"/>
    </source>
</evidence>
<comment type="caution">
    <text evidence="4">The sequence shown here is derived from an EMBL/GenBank/DDBJ whole genome shotgun (WGS) entry which is preliminary data.</text>
</comment>
<dbReference type="SUPFAM" id="SSF52335">
    <property type="entry name" value="Methylglyoxal synthase-like"/>
    <property type="match status" value="1"/>
</dbReference>
<dbReference type="InterPro" id="IPR004363">
    <property type="entry name" value="Methylgl_synth"/>
</dbReference>
<proteinExistence type="inferred from homology"/>
<dbReference type="SMART" id="SM00851">
    <property type="entry name" value="MGS"/>
    <property type="match status" value="1"/>
</dbReference>
<comment type="catalytic activity">
    <reaction evidence="1">
        <text>dihydroxyacetone phosphate = methylglyoxal + phosphate</text>
        <dbReference type="Rhea" id="RHEA:17937"/>
        <dbReference type="ChEBI" id="CHEBI:17158"/>
        <dbReference type="ChEBI" id="CHEBI:43474"/>
        <dbReference type="ChEBI" id="CHEBI:57642"/>
        <dbReference type="EC" id="4.2.3.3"/>
    </reaction>
</comment>
<feature type="binding site" evidence="1">
    <location>
        <position position="23"/>
    </location>
    <ligand>
        <name>substrate</name>
    </ligand>
</feature>
<keyword evidence="1" id="KW-0456">Lyase</keyword>
<organism evidence="4 5">
    <name type="scientific">Candidatus Saccharicenans subterraneus</name>
    <dbReference type="NCBI Taxonomy" id="2508984"/>
    <lineage>
        <taxon>Bacteria</taxon>
        <taxon>Candidatus Aminicenantota</taxon>
        <taxon>Candidatus Aminicenantia</taxon>
        <taxon>Candidatus Aminicenantales</taxon>
        <taxon>Candidatus Saccharicenantaceae</taxon>
        <taxon>Candidatus Saccharicenans</taxon>
    </lineage>
</organism>
<dbReference type="NCBIfam" id="TIGR00160">
    <property type="entry name" value="MGSA"/>
    <property type="match status" value="1"/>
</dbReference>
<dbReference type="GO" id="GO:0005829">
    <property type="term" value="C:cytosol"/>
    <property type="evidence" value="ECO:0007669"/>
    <property type="project" value="TreeGrafter"/>
</dbReference>
<dbReference type="GO" id="GO:0008929">
    <property type="term" value="F:methylglyoxal synthase activity"/>
    <property type="evidence" value="ECO:0007669"/>
    <property type="project" value="UniProtKB-UniRule"/>
</dbReference>
<dbReference type="Gene3D" id="3.40.50.1380">
    <property type="entry name" value="Methylglyoxal synthase-like domain"/>
    <property type="match status" value="1"/>
</dbReference>
<sequence length="154" mass="17422">MTPLTMKMGKVKRIALVAHDNKKPDLLEWARFNRGLLEKHELWATGTTGLLLQKELGLEVNVLQSGPLGGDQQVGARIAEGLIDFLIFFWDPLEAQPHDPDVKALLRIAVVWNIPVACDRASADFIISSPLMKEEYARQVPDYSDYRSRRLKLD</sequence>
<dbReference type="PANTHER" id="PTHR30492">
    <property type="entry name" value="METHYLGLYOXAL SYNTHASE"/>
    <property type="match status" value="1"/>
</dbReference>
<reference evidence="4 5" key="1">
    <citation type="submission" date="2018-08" db="EMBL/GenBank/DDBJ databases">
        <title>Genome analysis of the thermophilic bacterium of the candidate phylum Aminicenantes from deep subsurface aquifer revealed its physiology and ecological role.</title>
        <authorList>
            <person name="Kadnikov V.V."/>
            <person name="Mardanov A.V."/>
            <person name="Beletsky A.V."/>
            <person name="Karnachuk O.V."/>
            <person name="Ravin N.V."/>
        </authorList>
    </citation>
    <scope>NUCLEOTIDE SEQUENCE [LARGE SCALE GENOMIC DNA]</scope>
    <source>
        <strain evidence="4">BY38</strain>
    </source>
</reference>
<feature type="binding site" evidence="1">
    <location>
        <position position="98"/>
    </location>
    <ligand>
        <name>substrate</name>
    </ligand>
</feature>
<comment type="similarity">
    <text evidence="1">Belongs to the methylglyoxal synthase family.</text>
</comment>
<dbReference type="PIRSF" id="PIRSF006614">
    <property type="entry name" value="Methylglyox_syn"/>
    <property type="match status" value="1"/>
</dbReference>
<dbReference type="HAMAP" id="MF_00549">
    <property type="entry name" value="Methylglyoxal_synth"/>
    <property type="match status" value="1"/>
</dbReference>
<dbReference type="InterPro" id="IPR018148">
    <property type="entry name" value="Methylglyoxal_synth_AS"/>
</dbReference>
<dbReference type="InterPro" id="IPR036914">
    <property type="entry name" value="MGS-like_dom_sf"/>
</dbReference>
<feature type="binding site" evidence="1">
    <location>
        <begin position="45"/>
        <end position="48"/>
    </location>
    <ligand>
        <name>substrate</name>
    </ligand>
</feature>
<comment type="function">
    <text evidence="1">Catalyzes the formation of methylglyoxal from dihydroxyacetone phosphate.</text>
</comment>
<feature type="active site" description="Proton donor/acceptor" evidence="1 2">
    <location>
        <position position="71"/>
    </location>
</feature>
<dbReference type="EMBL" id="QUAH01000004">
    <property type="protein sequence ID" value="RFT16334.1"/>
    <property type="molecule type" value="Genomic_DNA"/>
</dbReference>
<protein>
    <recommendedName>
        <fullName evidence="1">Methylglyoxal synthase</fullName>
        <shortName evidence="1">MGS</shortName>
        <ecNumber evidence="1">4.2.3.3</ecNumber>
    </recommendedName>
</protein>
<dbReference type="PROSITE" id="PS51855">
    <property type="entry name" value="MGS"/>
    <property type="match status" value="1"/>
</dbReference>
<accession>A0A3E2BNP5</accession>
<feature type="binding site" evidence="1">
    <location>
        <begin position="65"/>
        <end position="66"/>
    </location>
    <ligand>
        <name>substrate</name>
    </ligand>
</feature>
<feature type="binding site" evidence="1">
    <location>
        <position position="19"/>
    </location>
    <ligand>
        <name>substrate</name>
    </ligand>
</feature>
<dbReference type="PANTHER" id="PTHR30492:SF0">
    <property type="entry name" value="METHYLGLYOXAL SYNTHASE"/>
    <property type="match status" value="1"/>
</dbReference>
<dbReference type="AlphaFoldDB" id="A0A3E2BNP5"/>
<evidence type="ECO:0000259" key="3">
    <source>
        <dbReference type="PROSITE" id="PS51855"/>
    </source>
</evidence>
<gene>
    <name evidence="1" type="primary">mgsA</name>
    <name evidence="4" type="ORF">OP8BY_1938</name>
</gene>
<dbReference type="GO" id="GO:0019242">
    <property type="term" value="P:methylglyoxal biosynthetic process"/>
    <property type="evidence" value="ECO:0007669"/>
    <property type="project" value="UniProtKB-UniRule"/>
</dbReference>
<evidence type="ECO:0000256" key="1">
    <source>
        <dbReference type="HAMAP-Rule" id="MF_00549"/>
    </source>
</evidence>
<dbReference type="CDD" id="cd01422">
    <property type="entry name" value="MGS"/>
    <property type="match status" value="1"/>
</dbReference>
<name>A0A3E2BNP5_9BACT</name>
<dbReference type="NCBIfam" id="NF003559">
    <property type="entry name" value="PRK05234.1"/>
    <property type="match status" value="1"/>
</dbReference>
<dbReference type="Pfam" id="PF02142">
    <property type="entry name" value="MGS"/>
    <property type="match status" value="1"/>
</dbReference>